<reference evidence="1" key="2">
    <citation type="journal article" date="2008" name="Genome Biol.">
        <title>Improved genome assembly and evidence-based global gene model set for the chordate Ciona intestinalis: new insight into intron and operon populations.</title>
        <authorList>
            <person name="Satou Y."/>
            <person name="Mineta K."/>
            <person name="Ogasawara M."/>
            <person name="Sasakura Y."/>
            <person name="Shoguchi E."/>
            <person name="Ueno K."/>
            <person name="Yamada L."/>
            <person name="Matsumoto J."/>
            <person name="Wasserscheid J."/>
            <person name="Dewar K."/>
            <person name="Wiley G.B."/>
            <person name="Macmil S.L."/>
            <person name="Roe B.A."/>
            <person name="Zeller R.W."/>
            <person name="Hastings K.E."/>
            <person name="Lemaire P."/>
            <person name="Lindquist E."/>
            <person name="Endo T."/>
            <person name="Hotta K."/>
            <person name="Inaba K."/>
        </authorList>
    </citation>
    <scope>NUCLEOTIDE SEQUENCE [LARGE SCALE GENOMIC DNA]</scope>
    <source>
        <strain evidence="1">wild type</strain>
    </source>
</reference>
<dbReference type="EMBL" id="EAAA01000606">
    <property type="status" value="NOT_ANNOTATED_CDS"/>
    <property type="molecule type" value="Genomic_DNA"/>
</dbReference>
<reference evidence="2" key="1">
    <citation type="journal article" date="2002" name="Science">
        <title>The draft genome of Ciona intestinalis: insights into chordate and vertebrate origins.</title>
        <authorList>
            <person name="Dehal P."/>
            <person name="Satou Y."/>
            <person name="Campbell R.K."/>
            <person name="Chapman J."/>
            <person name="Degnan B."/>
            <person name="De Tomaso A."/>
            <person name="Davidson B."/>
            <person name="Di Gregorio A."/>
            <person name="Gelpke M."/>
            <person name="Goodstein D.M."/>
            <person name="Harafuji N."/>
            <person name="Hastings K.E."/>
            <person name="Ho I."/>
            <person name="Hotta K."/>
            <person name="Huang W."/>
            <person name="Kawashima T."/>
            <person name="Lemaire P."/>
            <person name="Martinez D."/>
            <person name="Meinertzhagen I.A."/>
            <person name="Necula S."/>
            <person name="Nonaka M."/>
            <person name="Putnam N."/>
            <person name="Rash S."/>
            <person name="Saiga H."/>
            <person name="Satake M."/>
            <person name="Terry A."/>
            <person name="Yamada L."/>
            <person name="Wang H.G."/>
            <person name="Awazu S."/>
            <person name="Azumi K."/>
            <person name="Boore J."/>
            <person name="Branno M."/>
            <person name="Chin-Bow S."/>
            <person name="DeSantis R."/>
            <person name="Doyle S."/>
            <person name="Francino P."/>
            <person name="Keys D.N."/>
            <person name="Haga S."/>
            <person name="Hayashi H."/>
            <person name="Hino K."/>
            <person name="Imai K.S."/>
            <person name="Inaba K."/>
            <person name="Kano S."/>
            <person name="Kobayashi K."/>
            <person name="Kobayashi M."/>
            <person name="Lee B.I."/>
            <person name="Makabe K.W."/>
            <person name="Manohar C."/>
            <person name="Matassi G."/>
            <person name="Medina M."/>
            <person name="Mochizuki Y."/>
            <person name="Mount S."/>
            <person name="Morishita T."/>
            <person name="Miura S."/>
            <person name="Nakayama A."/>
            <person name="Nishizaka S."/>
            <person name="Nomoto H."/>
            <person name="Ohta F."/>
            <person name="Oishi K."/>
            <person name="Rigoutsos I."/>
            <person name="Sano M."/>
            <person name="Sasaki A."/>
            <person name="Sasakura Y."/>
            <person name="Shoguchi E."/>
            <person name="Shin-i T."/>
            <person name="Spagnuolo A."/>
            <person name="Stainier D."/>
            <person name="Suzuki M.M."/>
            <person name="Tassy O."/>
            <person name="Takatori N."/>
            <person name="Tokuoka M."/>
            <person name="Yagi K."/>
            <person name="Yoshizaki F."/>
            <person name="Wada S."/>
            <person name="Zhang C."/>
            <person name="Hyatt P.D."/>
            <person name="Larimer F."/>
            <person name="Detter C."/>
            <person name="Doggett N."/>
            <person name="Glavina T."/>
            <person name="Hawkins T."/>
            <person name="Richardson P."/>
            <person name="Lucas S."/>
            <person name="Kohara Y."/>
            <person name="Levine M."/>
            <person name="Satoh N."/>
            <person name="Rokhsar D.S."/>
        </authorList>
    </citation>
    <scope>NUCLEOTIDE SEQUENCE [LARGE SCALE GENOMIC DNA]</scope>
</reference>
<reference evidence="1" key="3">
    <citation type="submission" date="2025-08" db="UniProtKB">
        <authorList>
            <consortium name="Ensembl"/>
        </authorList>
    </citation>
    <scope>IDENTIFICATION</scope>
</reference>
<evidence type="ECO:0000313" key="1">
    <source>
        <dbReference type="Ensembl" id="ENSCINP00000025362.2"/>
    </source>
</evidence>
<dbReference type="HOGENOM" id="CLU_2921896_0_0_1"/>
<name>F6PQU7_CIOIN</name>
<dbReference type="Ensembl" id="ENSCINT00000025608.2">
    <property type="protein sequence ID" value="ENSCINP00000025362.2"/>
    <property type="gene ID" value="ENSCING00000013920.2"/>
</dbReference>
<keyword evidence="2" id="KW-1185">Reference proteome</keyword>
<organism evidence="1 2">
    <name type="scientific">Ciona intestinalis</name>
    <name type="common">Transparent sea squirt</name>
    <name type="synonym">Ascidia intestinalis</name>
    <dbReference type="NCBI Taxonomy" id="7719"/>
    <lineage>
        <taxon>Eukaryota</taxon>
        <taxon>Metazoa</taxon>
        <taxon>Chordata</taxon>
        <taxon>Tunicata</taxon>
        <taxon>Ascidiacea</taxon>
        <taxon>Phlebobranchia</taxon>
        <taxon>Cionidae</taxon>
        <taxon>Ciona</taxon>
    </lineage>
</organism>
<dbReference type="InParanoid" id="F6PQU7"/>
<evidence type="ECO:0000313" key="2">
    <source>
        <dbReference type="Proteomes" id="UP000008144"/>
    </source>
</evidence>
<reference evidence="1" key="4">
    <citation type="submission" date="2025-09" db="UniProtKB">
        <authorList>
            <consortium name="Ensembl"/>
        </authorList>
    </citation>
    <scope>IDENTIFICATION</scope>
</reference>
<dbReference type="AlphaFoldDB" id="F6PQU7"/>
<proteinExistence type="predicted"/>
<accession>F6PQU7</accession>
<dbReference type="Proteomes" id="UP000008144">
    <property type="component" value="Chromosome 10"/>
</dbReference>
<sequence length="61" mass="6812">MIAPCFTTAIPTSKILAHRAAHQASDTMKLLEFATGCHKLHLANKFGFLKTSDARQRWKIS</sequence>
<protein>
    <submittedName>
        <fullName evidence="1">Uncharacterized protein</fullName>
    </submittedName>
</protein>